<evidence type="ECO:0000259" key="5">
    <source>
        <dbReference type="PROSITE" id="PS51720"/>
    </source>
</evidence>
<evidence type="ECO:0000256" key="4">
    <source>
        <dbReference type="SAM" id="MobiDB-lite"/>
    </source>
</evidence>
<dbReference type="FunFam" id="3.40.50.300:FF:002274">
    <property type="entry name" value="Si:dkeyp-69e1.8"/>
    <property type="match status" value="1"/>
</dbReference>
<dbReference type="InterPro" id="IPR027417">
    <property type="entry name" value="P-loop_NTPase"/>
</dbReference>
<dbReference type="Pfam" id="PF04548">
    <property type="entry name" value="AIG1"/>
    <property type="match status" value="1"/>
</dbReference>
<dbReference type="KEGG" id="snh:120035060"/>
<dbReference type="CDD" id="cd01852">
    <property type="entry name" value="AIG1"/>
    <property type="match status" value="1"/>
</dbReference>
<keyword evidence="6" id="KW-1185">Reference proteome</keyword>
<proteinExistence type="inferred from homology"/>
<gene>
    <name evidence="7" type="primary">LOC120035060</name>
</gene>
<dbReference type="PROSITE" id="PS51720">
    <property type="entry name" value="G_AIG1"/>
    <property type="match status" value="1"/>
</dbReference>
<sequence length="267" mass="30629">MGNKCPSNLTEHEVRIVLLGRTGVGKSASGNTILGRKYFLSKFSSLSLIKDCNKVQGKVDGHSVTVIDTPGLIGTTLSNEAGLRRIAPCISLSAPAPHMFLVVIKLGRFTEEEQKTVEIIQRFFGDEASKYTMVLFTHGDLLDDDDVTIDEFLIENPGLENVISQCKGGYHVFNNNDKNRSQVTELLEKINKMVKTNGERYYTTEMFHEAERVMEDEKNRILRENEEKIRREEEKLKKEKMKQEAREKELKEKNERILRENKEQCFI</sequence>
<evidence type="ECO:0000256" key="1">
    <source>
        <dbReference type="ARBA" id="ARBA00008535"/>
    </source>
</evidence>
<organism evidence="6 7">
    <name type="scientific">Salvelinus namaycush</name>
    <name type="common">Lake trout</name>
    <name type="synonym">Salmo namaycush</name>
    <dbReference type="NCBI Taxonomy" id="8040"/>
    <lineage>
        <taxon>Eukaryota</taxon>
        <taxon>Metazoa</taxon>
        <taxon>Chordata</taxon>
        <taxon>Craniata</taxon>
        <taxon>Vertebrata</taxon>
        <taxon>Euteleostomi</taxon>
        <taxon>Actinopterygii</taxon>
        <taxon>Neopterygii</taxon>
        <taxon>Teleostei</taxon>
        <taxon>Protacanthopterygii</taxon>
        <taxon>Salmoniformes</taxon>
        <taxon>Salmonidae</taxon>
        <taxon>Salmoninae</taxon>
        <taxon>Salvelinus</taxon>
    </lineage>
</organism>
<keyword evidence="3" id="KW-0342">GTP-binding</keyword>
<keyword evidence="2" id="KW-0547">Nucleotide-binding</keyword>
<dbReference type="PANTHER" id="PTHR10903">
    <property type="entry name" value="GTPASE, IMAP FAMILY MEMBER-RELATED"/>
    <property type="match status" value="1"/>
</dbReference>
<comment type="similarity">
    <text evidence="1">Belongs to the TRAFAC class TrmE-Era-EngA-EngB-Septin-like GTPase superfamily. AIG1/Toc34/Toc159-like paraseptin GTPase family. IAN subfamily.</text>
</comment>
<dbReference type="Gene3D" id="3.40.50.300">
    <property type="entry name" value="P-loop containing nucleotide triphosphate hydrolases"/>
    <property type="match status" value="1"/>
</dbReference>
<dbReference type="PANTHER" id="PTHR10903:SF112">
    <property type="entry name" value="SI:CH211-113E8.5"/>
    <property type="match status" value="1"/>
</dbReference>
<evidence type="ECO:0000313" key="6">
    <source>
        <dbReference type="Proteomes" id="UP000808372"/>
    </source>
</evidence>
<dbReference type="SUPFAM" id="SSF52540">
    <property type="entry name" value="P-loop containing nucleoside triphosphate hydrolases"/>
    <property type="match status" value="1"/>
</dbReference>
<dbReference type="RefSeq" id="XP_038837750.1">
    <property type="nucleotide sequence ID" value="XM_038981822.1"/>
</dbReference>
<feature type="region of interest" description="Disordered" evidence="4">
    <location>
        <begin position="224"/>
        <end position="251"/>
    </location>
</feature>
<dbReference type="AlphaFoldDB" id="A0A8U0Q6Y6"/>
<evidence type="ECO:0000313" key="7">
    <source>
        <dbReference type="RefSeq" id="XP_038837750.1"/>
    </source>
</evidence>
<evidence type="ECO:0000256" key="3">
    <source>
        <dbReference type="ARBA" id="ARBA00023134"/>
    </source>
</evidence>
<feature type="domain" description="AIG1-type G" evidence="5">
    <location>
        <begin position="11"/>
        <end position="211"/>
    </location>
</feature>
<protein>
    <submittedName>
        <fullName evidence="7">GTPase IMAP family member 9-like</fullName>
    </submittedName>
</protein>
<dbReference type="GeneID" id="120035060"/>
<name>A0A8U0Q6Y6_SALNM</name>
<evidence type="ECO:0000256" key="2">
    <source>
        <dbReference type="ARBA" id="ARBA00022741"/>
    </source>
</evidence>
<dbReference type="GO" id="GO:0005525">
    <property type="term" value="F:GTP binding"/>
    <property type="evidence" value="ECO:0007669"/>
    <property type="project" value="UniProtKB-KW"/>
</dbReference>
<accession>A0A8U0Q6Y6</accession>
<reference evidence="7" key="1">
    <citation type="submission" date="2025-08" db="UniProtKB">
        <authorList>
            <consortium name="RefSeq"/>
        </authorList>
    </citation>
    <scope>IDENTIFICATION</scope>
    <source>
        <tissue evidence="7">White muscle</tissue>
    </source>
</reference>
<dbReference type="Proteomes" id="UP000808372">
    <property type="component" value="Chromosome 42"/>
</dbReference>
<dbReference type="InterPro" id="IPR006703">
    <property type="entry name" value="G_AIG1"/>
</dbReference>
<dbReference type="InterPro" id="IPR045058">
    <property type="entry name" value="GIMA/IAN/Toc"/>
</dbReference>